<protein>
    <submittedName>
        <fullName evidence="2">IS3 family transposase</fullName>
    </submittedName>
</protein>
<dbReference type="InterPro" id="IPR036397">
    <property type="entry name" value="RNaseH_sf"/>
</dbReference>
<dbReference type="GO" id="GO:0015074">
    <property type="term" value="P:DNA integration"/>
    <property type="evidence" value="ECO:0007669"/>
    <property type="project" value="InterPro"/>
</dbReference>
<gene>
    <name evidence="2" type="ORF">DKT75_00855</name>
</gene>
<dbReference type="Proteomes" id="UP000245506">
    <property type="component" value="Unassembled WGS sequence"/>
</dbReference>
<dbReference type="OrthoDB" id="8296177at2"/>
<keyword evidence="3" id="KW-1185">Reference proteome</keyword>
<dbReference type="NCBIfam" id="NF033516">
    <property type="entry name" value="transpos_IS3"/>
    <property type="match status" value="1"/>
</dbReference>
<proteinExistence type="predicted"/>
<dbReference type="InterPro" id="IPR050900">
    <property type="entry name" value="Transposase_IS3/IS150/IS904"/>
</dbReference>
<dbReference type="GO" id="GO:0003676">
    <property type="term" value="F:nucleic acid binding"/>
    <property type="evidence" value="ECO:0007669"/>
    <property type="project" value="InterPro"/>
</dbReference>
<dbReference type="Pfam" id="PF00665">
    <property type="entry name" value="rve"/>
    <property type="match status" value="1"/>
</dbReference>
<dbReference type="SUPFAM" id="SSF53098">
    <property type="entry name" value="Ribonuclease H-like"/>
    <property type="match status" value="1"/>
</dbReference>
<accession>A0A317CQ70</accession>
<reference evidence="2 3" key="1">
    <citation type="submission" date="2018-05" db="EMBL/GenBank/DDBJ databases">
        <title>Leucothrix arctica sp. nov., isolated from Arctic seawater.</title>
        <authorList>
            <person name="Choi A."/>
            <person name="Baek K."/>
        </authorList>
    </citation>
    <scope>NUCLEOTIDE SEQUENCE [LARGE SCALE GENOMIC DNA]</scope>
    <source>
        <strain evidence="2 3">IMCC9719</strain>
    </source>
</reference>
<dbReference type="EMBL" id="QGKL01000004">
    <property type="protein sequence ID" value="PWQ99653.1"/>
    <property type="molecule type" value="Genomic_DNA"/>
</dbReference>
<dbReference type="InterPro" id="IPR012337">
    <property type="entry name" value="RNaseH-like_sf"/>
</dbReference>
<dbReference type="Gene3D" id="3.30.420.10">
    <property type="entry name" value="Ribonuclease H-like superfamily/Ribonuclease H"/>
    <property type="match status" value="1"/>
</dbReference>
<dbReference type="InterPro" id="IPR001584">
    <property type="entry name" value="Integrase_cat-core"/>
</dbReference>
<feature type="domain" description="Integrase catalytic" evidence="1">
    <location>
        <begin position="55"/>
        <end position="206"/>
    </location>
</feature>
<sequence length="210" mass="24448">MQELKALGFPCSVNYVADILRKQGLKARNGKAFRYSQHSLEMNNVADNLLWRNFKAAEPNTKWTTDITYIWVKNRWLYLATVMDLYSRSIVGWSLDTSMAFKRRNVCAGLVIHSDRGVQYRSQRYLDFMARKGGRPSMSRKGNCWDNAPMESFFSRLKVELIYAEQYESIEDAKSGIFEYIEVFYNRVRRHSANGYVSPAEFERMTAIAA</sequence>
<comment type="caution">
    <text evidence="2">The sequence shown here is derived from an EMBL/GenBank/DDBJ whole genome shotgun (WGS) entry which is preliminary data.</text>
</comment>
<evidence type="ECO:0000313" key="2">
    <source>
        <dbReference type="EMBL" id="PWQ99653.1"/>
    </source>
</evidence>
<evidence type="ECO:0000259" key="1">
    <source>
        <dbReference type="PROSITE" id="PS50994"/>
    </source>
</evidence>
<dbReference type="InterPro" id="IPR048020">
    <property type="entry name" value="Transpos_IS3"/>
</dbReference>
<organism evidence="2 3">
    <name type="scientific">Leucothrix arctica</name>
    <dbReference type="NCBI Taxonomy" id="1481894"/>
    <lineage>
        <taxon>Bacteria</taxon>
        <taxon>Pseudomonadati</taxon>
        <taxon>Pseudomonadota</taxon>
        <taxon>Gammaproteobacteria</taxon>
        <taxon>Thiotrichales</taxon>
        <taxon>Thiotrichaceae</taxon>
        <taxon>Leucothrix</taxon>
    </lineage>
</organism>
<dbReference type="PANTHER" id="PTHR46889:SF4">
    <property type="entry name" value="TRANSPOSASE INSO FOR INSERTION SEQUENCE ELEMENT IS911B-RELATED"/>
    <property type="match status" value="1"/>
</dbReference>
<dbReference type="PANTHER" id="PTHR46889">
    <property type="entry name" value="TRANSPOSASE INSF FOR INSERTION SEQUENCE IS3B-RELATED"/>
    <property type="match status" value="1"/>
</dbReference>
<name>A0A317CQ70_9GAMM</name>
<dbReference type="PROSITE" id="PS50994">
    <property type="entry name" value="INTEGRASE"/>
    <property type="match status" value="1"/>
</dbReference>
<dbReference type="AlphaFoldDB" id="A0A317CQ70"/>
<dbReference type="Pfam" id="PF13333">
    <property type="entry name" value="rve_2"/>
    <property type="match status" value="1"/>
</dbReference>
<evidence type="ECO:0000313" key="3">
    <source>
        <dbReference type="Proteomes" id="UP000245506"/>
    </source>
</evidence>